<dbReference type="RefSeq" id="WP_013228437.1">
    <property type="nucleotide sequence ID" value="NC_014318.1"/>
</dbReference>
<reference evidence="2 3" key="1">
    <citation type="journal article" date="2010" name="Cell Res.">
        <title>Complete genome sequence of the rifamycin SV-producing Amycolatopsis mediterranei U32 revealed its genetic characteristics in phylogeny and metabolism.</title>
        <authorList>
            <person name="Zhao W."/>
            <person name="Zhong Y."/>
            <person name="Yuan H."/>
            <person name="Wang J."/>
            <person name="Zheng H."/>
            <person name="Wang Y."/>
            <person name="Cen X."/>
            <person name="Xu F."/>
            <person name="Bai J."/>
            <person name="Han X."/>
            <person name="Lu G."/>
            <person name="Zhu Y."/>
            <person name="Shao Z."/>
            <person name="Yan H."/>
            <person name="Li C."/>
            <person name="Peng N."/>
            <person name="Zhang Z."/>
            <person name="Zhang Y."/>
            <person name="Lin W."/>
            <person name="Fan Y."/>
            <person name="Qin Z."/>
            <person name="Hu Y."/>
            <person name="Zhu B."/>
            <person name="Wang S."/>
            <person name="Ding X."/>
            <person name="Zhao G.P."/>
        </authorList>
    </citation>
    <scope>NUCLEOTIDE SEQUENCE [LARGE SCALE GENOMIC DNA]</scope>
    <source>
        <strain evidence="3">U-32</strain>
    </source>
</reference>
<dbReference type="Proteomes" id="UP000000328">
    <property type="component" value="Chromosome"/>
</dbReference>
<sequence length="67" mass="6993">MKTRERLLWLTITVLASTIIGLIGGILSHATAHVLADAITAGAAAFAGAEAIFLAILMFALSADRDR</sequence>
<feature type="transmembrane region" description="Helical" evidence="1">
    <location>
        <begin position="39"/>
        <end position="61"/>
    </location>
</feature>
<organism evidence="2 3">
    <name type="scientific">Amycolatopsis mediterranei (strain U-32)</name>
    <dbReference type="NCBI Taxonomy" id="749927"/>
    <lineage>
        <taxon>Bacteria</taxon>
        <taxon>Bacillati</taxon>
        <taxon>Actinomycetota</taxon>
        <taxon>Actinomycetes</taxon>
        <taxon>Pseudonocardiales</taxon>
        <taxon>Pseudonocardiaceae</taxon>
        <taxon>Amycolatopsis</taxon>
    </lineage>
</organism>
<evidence type="ECO:0000256" key="1">
    <source>
        <dbReference type="SAM" id="Phobius"/>
    </source>
</evidence>
<gene>
    <name evidence="2" type="ordered locus">AMED_6662</name>
</gene>
<evidence type="ECO:0000313" key="3">
    <source>
        <dbReference type="Proteomes" id="UP000000328"/>
    </source>
</evidence>
<dbReference type="PATRIC" id="fig|749927.5.peg.6931"/>
<dbReference type="AlphaFoldDB" id="A0A0H3DE93"/>
<dbReference type="EMBL" id="CP002000">
    <property type="protein sequence ID" value="ADJ48388.1"/>
    <property type="molecule type" value="Genomic_DNA"/>
</dbReference>
<dbReference type="HOGENOM" id="CLU_2802960_0_0_11"/>
<accession>A0A0H3DE93</accession>
<name>A0A0H3DE93_AMYMU</name>
<keyword evidence="1" id="KW-1133">Transmembrane helix</keyword>
<keyword evidence="1" id="KW-0812">Transmembrane</keyword>
<evidence type="ECO:0000313" key="2">
    <source>
        <dbReference type="EMBL" id="ADJ48388.1"/>
    </source>
</evidence>
<protein>
    <submittedName>
        <fullName evidence="2">Uncharacterized protein</fullName>
    </submittedName>
</protein>
<feature type="transmembrane region" description="Helical" evidence="1">
    <location>
        <begin position="7"/>
        <end position="27"/>
    </location>
</feature>
<proteinExistence type="predicted"/>
<keyword evidence="1" id="KW-0472">Membrane</keyword>
<dbReference type="GeneID" id="92874313"/>
<dbReference type="KEGG" id="amd:AMED_6662"/>